<evidence type="ECO:0000256" key="2">
    <source>
        <dbReference type="ARBA" id="ARBA00008974"/>
    </source>
</evidence>
<evidence type="ECO:0000256" key="5">
    <source>
        <dbReference type="ARBA" id="ARBA00023136"/>
    </source>
</evidence>
<organism evidence="6 7">
    <name type="scientific">Vagococcus fluvialis</name>
    <dbReference type="NCBI Taxonomy" id="2738"/>
    <lineage>
        <taxon>Bacteria</taxon>
        <taxon>Bacillati</taxon>
        <taxon>Bacillota</taxon>
        <taxon>Bacilli</taxon>
        <taxon>Lactobacillales</taxon>
        <taxon>Enterococcaceae</taxon>
        <taxon>Vagococcus</taxon>
    </lineage>
</organism>
<dbReference type="Gene3D" id="1.10.4160.10">
    <property type="entry name" value="Hydantoin permease"/>
    <property type="match status" value="1"/>
</dbReference>
<dbReference type="InterPro" id="IPR045225">
    <property type="entry name" value="Uracil/uridine/allantoin_perm"/>
</dbReference>
<dbReference type="InterPro" id="IPR001248">
    <property type="entry name" value="Pur-cyt_permease"/>
</dbReference>
<keyword evidence="7" id="KW-1185">Reference proteome</keyword>
<comment type="subcellular location">
    <subcellularLocation>
        <location evidence="1">Membrane</location>
        <topology evidence="1">Multi-pass membrane protein</topology>
    </subcellularLocation>
</comment>
<comment type="similarity">
    <text evidence="2">Belongs to the purine-cytosine permease (2.A.39) family.</text>
</comment>
<name>A0A369AY69_9ENTE</name>
<keyword evidence="5" id="KW-0472">Membrane</keyword>
<accession>A0A369AY69</accession>
<evidence type="ECO:0000313" key="7">
    <source>
        <dbReference type="Proteomes" id="UP000288197"/>
    </source>
</evidence>
<dbReference type="Proteomes" id="UP000288197">
    <property type="component" value="Unassembled WGS sequence"/>
</dbReference>
<keyword evidence="3" id="KW-0812">Transmembrane</keyword>
<dbReference type="PANTHER" id="PTHR30618">
    <property type="entry name" value="NCS1 FAMILY PURINE/PYRIMIDINE TRANSPORTER"/>
    <property type="match status" value="1"/>
</dbReference>
<dbReference type="PANTHER" id="PTHR30618:SF0">
    <property type="entry name" value="PURINE-URACIL PERMEASE NCS1"/>
    <property type="match status" value="1"/>
</dbReference>
<evidence type="ECO:0000313" key="6">
    <source>
        <dbReference type="EMBL" id="RSU02692.1"/>
    </source>
</evidence>
<protein>
    <submittedName>
        <fullName evidence="6">Allantoin transporter</fullName>
    </submittedName>
</protein>
<comment type="caution">
    <text evidence="6">The sequence shown here is derived from an EMBL/GenBank/DDBJ whole genome shotgun (WGS) entry which is preliminary data.</text>
</comment>
<dbReference type="RefSeq" id="WP_249033369.1">
    <property type="nucleotide sequence ID" value="NZ_CP122523.1"/>
</dbReference>
<dbReference type="Pfam" id="PF02133">
    <property type="entry name" value="Transp_cyt_pur"/>
    <property type="match status" value="1"/>
</dbReference>
<sequence length="482" mass="51984">MLEEMSISDQFVEEIDVTDFESVGEELRPKSEEERNWGVGKFATLWMGSVHNILSYMTVAGFFILGLNSKQVLAAVMTSAVIVSFFYVVNGVASAKYGIPFTMVLRSVFGIKGSKFPALARGLIAGVVFFGTQSYVTAGAMDVIFERIFPGYTSIGGGATILGSPIYTAISFVLVWFITVLLFMGGNKVIDKLGTYASPVVYLFIIGAAVWAINTAGGFGNVLAYAPDNAKFTIPSFIACVSALVSNWAGPIVNTGDFTQRAKDMKSMAIGLPLGFIFSYVLFAITCVSLFAGTALAFPELTSFDIVMSINQMDSSLAVIILIMALNIGAFAFVVFGNLYPAGLQLTSLMPKIFTVKTGGIVTALLGAAILPWKIVNNLFLFYSFIGSMFGPITGIMLSDFFINKKQELNLKEIYAPEGSPLSVSYNKQAMIVLIISFSLSMVGAFLPGIPVLKMLNDFAFFSGLISSFVLYTILTLVQKKS</sequence>
<keyword evidence="4" id="KW-1133">Transmembrane helix</keyword>
<proteinExistence type="inferred from homology"/>
<dbReference type="GO" id="GO:0015205">
    <property type="term" value="F:nucleobase transmembrane transporter activity"/>
    <property type="evidence" value="ECO:0007669"/>
    <property type="project" value="TreeGrafter"/>
</dbReference>
<dbReference type="GeneID" id="63146069"/>
<dbReference type="GO" id="GO:0005886">
    <property type="term" value="C:plasma membrane"/>
    <property type="evidence" value="ECO:0007669"/>
    <property type="project" value="TreeGrafter"/>
</dbReference>
<gene>
    <name evidence="6" type="ORF">CBF32_05345</name>
</gene>
<reference evidence="6 7" key="1">
    <citation type="submission" date="2017-05" db="EMBL/GenBank/DDBJ databases">
        <title>Vagococcus spp. assemblies.</title>
        <authorList>
            <person name="Gulvik C.A."/>
        </authorList>
    </citation>
    <scope>NUCLEOTIDE SEQUENCE [LARGE SCALE GENOMIC DNA]</scope>
    <source>
        <strain evidence="6 7">NCFB 2497</strain>
    </source>
</reference>
<dbReference type="AlphaFoldDB" id="A0A369AY69"/>
<evidence type="ECO:0000256" key="1">
    <source>
        <dbReference type="ARBA" id="ARBA00004141"/>
    </source>
</evidence>
<evidence type="ECO:0000256" key="4">
    <source>
        <dbReference type="ARBA" id="ARBA00022989"/>
    </source>
</evidence>
<dbReference type="EMBL" id="NGJX01000004">
    <property type="protein sequence ID" value="RSU02692.1"/>
    <property type="molecule type" value="Genomic_DNA"/>
</dbReference>
<evidence type="ECO:0000256" key="3">
    <source>
        <dbReference type="ARBA" id="ARBA00022692"/>
    </source>
</evidence>